<evidence type="ECO:0000313" key="2">
    <source>
        <dbReference type="EMBL" id="KAK0641405.1"/>
    </source>
</evidence>
<dbReference type="AlphaFoldDB" id="A0AA40CK54"/>
<feature type="domain" description="CMP/dCMP-type deaminase" evidence="1">
    <location>
        <begin position="31"/>
        <end position="113"/>
    </location>
</feature>
<gene>
    <name evidence="2" type="ORF">B0T16DRAFT_419781</name>
</gene>
<dbReference type="Pfam" id="PF00383">
    <property type="entry name" value="dCMP_cyt_deam_1"/>
    <property type="match status" value="1"/>
</dbReference>
<dbReference type="EMBL" id="JAULSV010000006">
    <property type="protein sequence ID" value="KAK0641405.1"/>
    <property type="molecule type" value="Genomic_DNA"/>
</dbReference>
<dbReference type="InterPro" id="IPR016193">
    <property type="entry name" value="Cytidine_deaminase-like"/>
</dbReference>
<proteinExistence type="predicted"/>
<comment type="caution">
    <text evidence="2">The sequence shown here is derived from an EMBL/GenBank/DDBJ whole genome shotgun (WGS) entry which is preliminary data.</text>
</comment>
<dbReference type="SUPFAM" id="SSF53927">
    <property type="entry name" value="Cytidine deaminase-like"/>
    <property type="match status" value="1"/>
</dbReference>
<name>A0AA40CK54_9PEZI</name>
<dbReference type="Proteomes" id="UP001174936">
    <property type="component" value="Unassembled WGS sequence"/>
</dbReference>
<keyword evidence="3" id="KW-1185">Reference proteome</keyword>
<evidence type="ECO:0000259" key="1">
    <source>
        <dbReference type="Pfam" id="PF00383"/>
    </source>
</evidence>
<sequence>MAAQHSPSALLTAIINSLQDKIIPKTKTLVATGGSPFGASILSQSTLKTVTATVNAYRDSPLLHGETNCIREFFELPPEHRPDASACIFFSTHEPCSLCLSGIAWTGFPILIFLFPYEYTRDAGAIPEDIEILKEVFRVRSPGDTEEMLAARPLYNRKNKFFEARSVAELLEEVEDEEEKGRLGGRYRRLGRCMMGSREIGRRRMRRALGGTGTGVKVCSGPPRSSGVVREVFRSTLQKG</sequence>
<organism evidence="2 3">
    <name type="scientific">Cercophora newfieldiana</name>
    <dbReference type="NCBI Taxonomy" id="92897"/>
    <lineage>
        <taxon>Eukaryota</taxon>
        <taxon>Fungi</taxon>
        <taxon>Dikarya</taxon>
        <taxon>Ascomycota</taxon>
        <taxon>Pezizomycotina</taxon>
        <taxon>Sordariomycetes</taxon>
        <taxon>Sordariomycetidae</taxon>
        <taxon>Sordariales</taxon>
        <taxon>Lasiosphaeriaceae</taxon>
        <taxon>Cercophora</taxon>
    </lineage>
</organism>
<reference evidence="2" key="1">
    <citation type="submission" date="2023-06" db="EMBL/GenBank/DDBJ databases">
        <title>Genome-scale phylogeny and comparative genomics of the fungal order Sordariales.</title>
        <authorList>
            <consortium name="Lawrence Berkeley National Laboratory"/>
            <person name="Hensen N."/>
            <person name="Bonometti L."/>
            <person name="Westerberg I."/>
            <person name="Brannstrom I.O."/>
            <person name="Guillou S."/>
            <person name="Cros-Aarteil S."/>
            <person name="Calhoun S."/>
            <person name="Haridas S."/>
            <person name="Kuo A."/>
            <person name="Mondo S."/>
            <person name="Pangilinan J."/>
            <person name="Riley R."/>
            <person name="Labutti K."/>
            <person name="Andreopoulos B."/>
            <person name="Lipzen A."/>
            <person name="Chen C."/>
            <person name="Yanf M."/>
            <person name="Daum C."/>
            <person name="Ng V."/>
            <person name="Clum A."/>
            <person name="Steindorff A."/>
            <person name="Ohm R."/>
            <person name="Martin F."/>
            <person name="Silar P."/>
            <person name="Natvig D."/>
            <person name="Lalanne C."/>
            <person name="Gautier V."/>
            <person name="Ament-Velasquez S.L."/>
            <person name="Kruys A."/>
            <person name="Hutchinson M.I."/>
            <person name="Powell A.J."/>
            <person name="Barry K."/>
            <person name="Miller A.N."/>
            <person name="Grigoriev I.V."/>
            <person name="Debuchy R."/>
            <person name="Gladieux P."/>
            <person name="Thoren M.H."/>
            <person name="Johannesson H."/>
        </authorList>
    </citation>
    <scope>NUCLEOTIDE SEQUENCE</scope>
    <source>
        <strain evidence="2">SMH2532-1</strain>
    </source>
</reference>
<protein>
    <recommendedName>
        <fullName evidence="1">CMP/dCMP-type deaminase domain-containing protein</fullName>
    </recommendedName>
</protein>
<dbReference type="Gene3D" id="3.40.140.10">
    <property type="entry name" value="Cytidine Deaminase, domain 2"/>
    <property type="match status" value="1"/>
</dbReference>
<dbReference type="GO" id="GO:0003824">
    <property type="term" value="F:catalytic activity"/>
    <property type="evidence" value="ECO:0007669"/>
    <property type="project" value="InterPro"/>
</dbReference>
<evidence type="ECO:0000313" key="3">
    <source>
        <dbReference type="Proteomes" id="UP001174936"/>
    </source>
</evidence>
<dbReference type="InterPro" id="IPR002125">
    <property type="entry name" value="CMP_dCMP_dom"/>
</dbReference>
<dbReference type="GO" id="GO:0006139">
    <property type="term" value="P:nucleobase-containing compound metabolic process"/>
    <property type="evidence" value="ECO:0007669"/>
    <property type="project" value="UniProtKB-ARBA"/>
</dbReference>
<accession>A0AA40CK54</accession>